<evidence type="ECO:0000313" key="2">
    <source>
        <dbReference type="Proteomes" id="UP000277580"/>
    </source>
</evidence>
<dbReference type="EMBL" id="ML119109">
    <property type="protein sequence ID" value="RPB16395.1"/>
    <property type="molecule type" value="Genomic_DNA"/>
</dbReference>
<reference evidence="1 2" key="1">
    <citation type="journal article" date="2018" name="Nat. Ecol. Evol.">
        <title>Pezizomycetes genomes reveal the molecular basis of ectomycorrhizal truffle lifestyle.</title>
        <authorList>
            <person name="Murat C."/>
            <person name="Payen T."/>
            <person name="Noel B."/>
            <person name="Kuo A."/>
            <person name="Morin E."/>
            <person name="Chen J."/>
            <person name="Kohler A."/>
            <person name="Krizsan K."/>
            <person name="Balestrini R."/>
            <person name="Da Silva C."/>
            <person name="Montanini B."/>
            <person name="Hainaut M."/>
            <person name="Levati E."/>
            <person name="Barry K.W."/>
            <person name="Belfiori B."/>
            <person name="Cichocki N."/>
            <person name="Clum A."/>
            <person name="Dockter R.B."/>
            <person name="Fauchery L."/>
            <person name="Guy J."/>
            <person name="Iotti M."/>
            <person name="Le Tacon F."/>
            <person name="Lindquist E.A."/>
            <person name="Lipzen A."/>
            <person name="Malagnac F."/>
            <person name="Mello A."/>
            <person name="Molinier V."/>
            <person name="Miyauchi S."/>
            <person name="Poulain J."/>
            <person name="Riccioni C."/>
            <person name="Rubini A."/>
            <person name="Sitrit Y."/>
            <person name="Splivallo R."/>
            <person name="Traeger S."/>
            <person name="Wang M."/>
            <person name="Zifcakova L."/>
            <person name="Wipf D."/>
            <person name="Zambonelli A."/>
            <person name="Paolocci F."/>
            <person name="Nowrousian M."/>
            <person name="Ottonello S."/>
            <person name="Baldrian P."/>
            <person name="Spatafora J.W."/>
            <person name="Henrissat B."/>
            <person name="Nagy L.G."/>
            <person name="Aury J.M."/>
            <person name="Wincker P."/>
            <person name="Grigoriev I.V."/>
            <person name="Bonfante P."/>
            <person name="Martin F.M."/>
        </authorList>
    </citation>
    <scope>NUCLEOTIDE SEQUENCE [LARGE SCALE GENOMIC DNA]</scope>
    <source>
        <strain evidence="1 2">CCBAS932</strain>
    </source>
</reference>
<sequence length="108" mass="12345">MSQSARMLSVTEMLIIIATLSTTLLSTLFKHCFNKELQILWRSVELSNRSITSSFTALCPPFGNRMFDPTENRRQKAICRSALNHSQILELGHKHSIRSRTPLEVLMI</sequence>
<dbReference type="InParanoid" id="A0A3N4LEL8"/>
<keyword evidence="2" id="KW-1185">Reference proteome</keyword>
<dbReference type="Proteomes" id="UP000277580">
    <property type="component" value="Unassembled WGS sequence"/>
</dbReference>
<gene>
    <name evidence="1" type="ORF">P167DRAFT_316797</name>
</gene>
<accession>A0A3N4LEL8</accession>
<dbReference type="AlphaFoldDB" id="A0A3N4LEL8"/>
<organism evidence="1 2">
    <name type="scientific">Morchella conica CCBAS932</name>
    <dbReference type="NCBI Taxonomy" id="1392247"/>
    <lineage>
        <taxon>Eukaryota</taxon>
        <taxon>Fungi</taxon>
        <taxon>Dikarya</taxon>
        <taxon>Ascomycota</taxon>
        <taxon>Pezizomycotina</taxon>
        <taxon>Pezizomycetes</taxon>
        <taxon>Pezizales</taxon>
        <taxon>Morchellaceae</taxon>
        <taxon>Morchella</taxon>
    </lineage>
</organism>
<protein>
    <submittedName>
        <fullName evidence="1">Uncharacterized protein</fullName>
    </submittedName>
</protein>
<proteinExistence type="predicted"/>
<name>A0A3N4LEL8_9PEZI</name>
<evidence type="ECO:0000313" key="1">
    <source>
        <dbReference type="EMBL" id="RPB16395.1"/>
    </source>
</evidence>